<comment type="caution">
    <text evidence="5">The sequence shown here is derived from an EMBL/GenBank/DDBJ whole genome shotgun (WGS) entry which is preliminary data.</text>
</comment>
<dbReference type="RefSeq" id="WP_273937063.1">
    <property type="nucleotide sequence ID" value="NZ_CP097263.1"/>
</dbReference>
<evidence type="ECO:0000256" key="2">
    <source>
        <dbReference type="ARBA" id="ARBA00006411"/>
    </source>
</evidence>
<dbReference type="InterPro" id="IPR025734">
    <property type="entry name" value="EspG"/>
</dbReference>
<evidence type="ECO:0000313" key="6">
    <source>
        <dbReference type="Proteomes" id="UP001589810"/>
    </source>
</evidence>
<keyword evidence="3" id="KW-0963">Cytoplasm</keyword>
<evidence type="ECO:0000313" key="5">
    <source>
        <dbReference type="EMBL" id="MFC0546817.1"/>
    </source>
</evidence>
<evidence type="ECO:0000256" key="3">
    <source>
        <dbReference type="ARBA" id="ARBA00022490"/>
    </source>
</evidence>
<evidence type="ECO:0000256" key="1">
    <source>
        <dbReference type="ARBA" id="ARBA00004496"/>
    </source>
</evidence>
<dbReference type="Proteomes" id="UP001589810">
    <property type="component" value="Unassembled WGS sequence"/>
</dbReference>
<comment type="similarity">
    <text evidence="2">Belongs to the EspG family.</text>
</comment>
<proteinExistence type="inferred from homology"/>
<organism evidence="5 6">
    <name type="scientific">Kutzneria chonburiensis</name>
    <dbReference type="NCBI Taxonomy" id="1483604"/>
    <lineage>
        <taxon>Bacteria</taxon>
        <taxon>Bacillati</taxon>
        <taxon>Actinomycetota</taxon>
        <taxon>Actinomycetes</taxon>
        <taxon>Pseudonocardiales</taxon>
        <taxon>Pseudonocardiaceae</taxon>
        <taxon>Kutzneria</taxon>
    </lineage>
</organism>
<keyword evidence="4" id="KW-0143">Chaperone</keyword>
<keyword evidence="6" id="KW-1185">Reference proteome</keyword>
<comment type="subcellular location">
    <subcellularLocation>
        <location evidence="1">Cytoplasm</location>
    </subcellularLocation>
</comment>
<gene>
    <name evidence="5" type="ORF">ACFFH7_35280</name>
</gene>
<evidence type="ECO:0000256" key="4">
    <source>
        <dbReference type="ARBA" id="ARBA00023186"/>
    </source>
</evidence>
<protein>
    <submittedName>
        <fullName evidence="5">ESX secretion-associated protein EspG</fullName>
    </submittedName>
</protein>
<reference evidence="5 6" key="1">
    <citation type="submission" date="2024-09" db="EMBL/GenBank/DDBJ databases">
        <authorList>
            <person name="Sun Q."/>
            <person name="Mori K."/>
        </authorList>
    </citation>
    <scope>NUCLEOTIDE SEQUENCE [LARGE SCALE GENOMIC DNA]</scope>
    <source>
        <strain evidence="5 6">TBRC 1432</strain>
    </source>
</reference>
<name>A0ABV6N2N1_9PSEU</name>
<dbReference type="EMBL" id="JBHLUD010000013">
    <property type="protein sequence ID" value="MFC0546817.1"/>
    <property type="molecule type" value="Genomic_DNA"/>
</dbReference>
<sequence length="243" mass="26457">MPPIAILPLAAFDIVWEDSRLGSVPYPFDVPSHGATLDERARLRTAVYEDLERGGLARGRQLDPNLYDALRLLARPHVQLDTIATLDRQRGLMLHAAAVAAGQRALLAVQQGGTMRLEYIRDTALAASLVALLPPHQPGPGQQVSVPARELAQPNRHSPEAQTLTTMLGEPVLRLGQFAGAMFDEHGVARRMPGLSWFDTEAGRYLGVAGRGRDGEDWATLSPADASGLIHRLGDMIRMANRR</sequence>
<accession>A0ABV6N2N1</accession>
<dbReference type="Pfam" id="PF14011">
    <property type="entry name" value="ESX-1_EspG"/>
    <property type="match status" value="1"/>
</dbReference>